<evidence type="ECO:0000313" key="2">
    <source>
        <dbReference type="Proteomes" id="UP001187531"/>
    </source>
</evidence>
<dbReference type="InterPro" id="IPR043128">
    <property type="entry name" value="Rev_trsase/Diguanyl_cyclase"/>
</dbReference>
<proteinExistence type="predicted"/>
<evidence type="ECO:0000313" key="1">
    <source>
        <dbReference type="EMBL" id="KAK2713484.1"/>
    </source>
</evidence>
<dbReference type="GO" id="GO:0071897">
    <property type="term" value="P:DNA biosynthetic process"/>
    <property type="evidence" value="ECO:0007669"/>
    <property type="project" value="UniProtKB-ARBA"/>
</dbReference>
<comment type="caution">
    <text evidence="1">The sequence shown here is derived from an EMBL/GenBank/DDBJ whole genome shotgun (WGS) entry which is preliminary data.</text>
</comment>
<keyword evidence="2" id="KW-1185">Reference proteome</keyword>
<dbReference type="InterPro" id="IPR043502">
    <property type="entry name" value="DNA/RNA_pol_sf"/>
</dbReference>
<dbReference type="PANTHER" id="PTHR37984">
    <property type="entry name" value="PROTEIN CBG26694"/>
    <property type="match status" value="1"/>
</dbReference>
<dbReference type="AlphaFoldDB" id="A0AA88HTG9"/>
<dbReference type="Gene3D" id="3.10.10.10">
    <property type="entry name" value="HIV Type 1 Reverse Transcriptase, subunit A, domain 1"/>
    <property type="match status" value="1"/>
</dbReference>
<name>A0AA88HTG9_ARTSF</name>
<reference evidence="1" key="1">
    <citation type="submission" date="2023-07" db="EMBL/GenBank/DDBJ databases">
        <title>Chromosome-level genome assembly of Artemia franciscana.</title>
        <authorList>
            <person name="Jo E."/>
        </authorList>
    </citation>
    <scope>NUCLEOTIDE SEQUENCE</scope>
    <source>
        <tissue evidence="1">Whole body</tissue>
    </source>
</reference>
<sequence>MGVRLFIDPADLNKAISHSYNPNPTFEDAIMEQSSTNYFSKLDAISGYLSLTLSESASDFTTFIIIYRIYHCKQYLFGLISPQDEFQQVMEETFQGLEGLEKL</sequence>
<dbReference type="InterPro" id="IPR050951">
    <property type="entry name" value="Retrovirus_Pol_polyprotein"/>
</dbReference>
<dbReference type="PANTHER" id="PTHR37984:SF7">
    <property type="entry name" value="INTEGRASE CATALYTIC DOMAIN-CONTAINING PROTEIN"/>
    <property type="match status" value="1"/>
</dbReference>
<gene>
    <name evidence="1" type="ORF">QYM36_009378</name>
</gene>
<dbReference type="Proteomes" id="UP001187531">
    <property type="component" value="Unassembled WGS sequence"/>
</dbReference>
<organism evidence="1 2">
    <name type="scientific">Artemia franciscana</name>
    <name type="common">Brine shrimp</name>
    <name type="synonym">Artemia sanfranciscana</name>
    <dbReference type="NCBI Taxonomy" id="6661"/>
    <lineage>
        <taxon>Eukaryota</taxon>
        <taxon>Metazoa</taxon>
        <taxon>Ecdysozoa</taxon>
        <taxon>Arthropoda</taxon>
        <taxon>Crustacea</taxon>
        <taxon>Branchiopoda</taxon>
        <taxon>Anostraca</taxon>
        <taxon>Artemiidae</taxon>
        <taxon>Artemia</taxon>
    </lineage>
</organism>
<dbReference type="EMBL" id="JAVRJZ010000014">
    <property type="protein sequence ID" value="KAK2713484.1"/>
    <property type="molecule type" value="Genomic_DNA"/>
</dbReference>
<protein>
    <submittedName>
        <fullName evidence="1">Uncharacterized protein</fullName>
    </submittedName>
</protein>
<accession>A0AA88HTG9</accession>
<dbReference type="Gene3D" id="3.30.70.270">
    <property type="match status" value="1"/>
</dbReference>
<dbReference type="SUPFAM" id="SSF56672">
    <property type="entry name" value="DNA/RNA polymerases"/>
    <property type="match status" value="1"/>
</dbReference>